<feature type="topological domain" description="Cytoplasmic" evidence="14">
    <location>
        <begin position="162"/>
        <end position="170"/>
    </location>
</feature>
<evidence type="ECO:0000256" key="15">
    <source>
        <dbReference type="SAM" id="Phobius"/>
    </source>
</evidence>
<keyword evidence="10 14" id="KW-0472">Membrane</keyword>
<keyword evidence="9 14" id="KW-0560">Oxidoreductase</keyword>
<dbReference type="Proteomes" id="UP000561045">
    <property type="component" value="Unassembled WGS sequence"/>
</dbReference>
<organism evidence="16 17">
    <name type="scientific">Niveibacterium umoris</name>
    <dbReference type="NCBI Taxonomy" id="1193620"/>
    <lineage>
        <taxon>Bacteria</taxon>
        <taxon>Pseudomonadati</taxon>
        <taxon>Pseudomonadota</taxon>
        <taxon>Betaproteobacteria</taxon>
        <taxon>Rhodocyclales</taxon>
        <taxon>Rhodocyclaceae</taxon>
        <taxon>Niveibacterium</taxon>
    </lineage>
</organism>
<evidence type="ECO:0000256" key="9">
    <source>
        <dbReference type="ARBA" id="ARBA00023002"/>
    </source>
</evidence>
<name>A0A840BSS9_9RHOO</name>
<sequence>MINRFSQRQRFSAIALFCFALIGVGLILQVLKHVQPCPMCIMQRYAFVAAGALAVLGALHNPLGRGGQIYAALISLTALTGAGIGARQSWLQWFPPQFVECGPDLEFMMNSFPIAQALPMIFQGSGDCAKVDWTFLGLSIANLAVIGFTVVLGIALSVVLQRRERKRFAR</sequence>
<dbReference type="InterPro" id="IPR003752">
    <property type="entry name" value="DiS_bond_form_DsbB/BdbC"/>
</dbReference>
<dbReference type="Pfam" id="PF02600">
    <property type="entry name" value="DsbB"/>
    <property type="match status" value="1"/>
</dbReference>
<evidence type="ECO:0000256" key="7">
    <source>
        <dbReference type="ARBA" id="ARBA00022982"/>
    </source>
</evidence>
<feature type="transmembrane region" description="Helical" evidence="15">
    <location>
        <begin position="69"/>
        <end position="86"/>
    </location>
</feature>
<dbReference type="GO" id="GO:0015035">
    <property type="term" value="F:protein-disulfide reductase activity"/>
    <property type="evidence" value="ECO:0007669"/>
    <property type="project" value="UniProtKB-UniRule"/>
</dbReference>
<feature type="transmembrane region" description="Helical" evidence="15">
    <location>
        <begin position="12"/>
        <end position="31"/>
    </location>
</feature>
<evidence type="ECO:0000256" key="13">
    <source>
        <dbReference type="ARBA" id="ARBA00023284"/>
    </source>
</evidence>
<evidence type="ECO:0000256" key="10">
    <source>
        <dbReference type="ARBA" id="ARBA00023136"/>
    </source>
</evidence>
<evidence type="ECO:0000256" key="5">
    <source>
        <dbReference type="ARBA" id="ARBA00022519"/>
    </source>
</evidence>
<evidence type="ECO:0000313" key="17">
    <source>
        <dbReference type="Proteomes" id="UP000561045"/>
    </source>
</evidence>
<reference evidence="16 17" key="1">
    <citation type="submission" date="2020-08" db="EMBL/GenBank/DDBJ databases">
        <title>Genomic Encyclopedia of Type Strains, Phase IV (KMG-IV): sequencing the most valuable type-strain genomes for metagenomic binning, comparative biology and taxonomic classification.</title>
        <authorList>
            <person name="Goeker M."/>
        </authorList>
    </citation>
    <scope>NUCLEOTIDE SEQUENCE [LARGE SCALE GENOMIC DNA]</scope>
    <source>
        <strain evidence="16 17">DSM 106739</strain>
    </source>
</reference>
<evidence type="ECO:0000256" key="1">
    <source>
        <dbReference type="ARBA" id="ARBA00004429"/>
    </source>
</evidence>
<feature type="disulfide bond" description="Redox-active" evidence="14">
    <location>
        <begin position="37"/>
        <end position="40"/>
    </location>
</feature>
<keyword evidence="7 14" id="KW-0249">Electron transport</keyword>
<evidence type="ECO:0000256" key="14">
    <source>
        <dbReference type="HAMAP-Rule" id="MF_00286"/>
    </source>
</evidence>
<evidence type="ECO:0000256" key="8">
    <source>
        <dbReference type="ARBA" id="ARBA00022989"/>
    </source>
</evidence>
<dbReference type="InterPro" id="IPR050183">
    <property type="entry name" value="DsbB"/>
</dbReference>
<dbReference type="GO" id="GO:0009055">
    <property type="term" value="F:electron transfer activity"/>
    <property type="evidence" value="ECO:0007669"/>
    <property type="project" value="UniProtKB-UniRule"/>
</dbReference>
<dbReference type="Gene3D" id="1.20.1550.10">
    <property type="entry name" value="DsbB-like"/>
    <property type="match status" value="1"/>
</dbReference>
<keyword evidence="3 14" id="KW-0813">Transport</keyword>
<evidence type="ECO:0000313" key="16">
    <source>
        <dbReference type="EMBL" id="MBB4014732.1"/>
    </source>
</evidence>
<feature type="transmembrane region" description="Helical" evidence="15">
    <location>
        <begin position="43"/>
        <end position="62"/>
    </location>
</feature>
<dbReference type="InterPro" id="IPR023380">
    <property type="entry name" value="DsbB-like_sf"/>
</dbReference>
<gene>
    <name evidence="14" type="primary">dsbB</name>
    <name evidence="16" type="ORF">GGR36_004088</name>
</gene>
<feature type="topological domain" description="Cytoplasmic" evidence="14">
    <location>
        <begin position="1"/>
        <end position="10"/>
    </location>
</feature>
<dbReference type="HAMAP" id="MF_00286">
    <property type="entry name" value="DsbB"/>
    <property type="match status" value="1"/>
</dbReference>
<keyword evidence="4 14" id="KW-1003">Cell membrane</keyword>
<comment type="caution">
    <text evidence="14">Lacks conserved residue(s) required for the propagation of feature annotation.</text>
</comment>
<dbReference type="SUPFAM" id="SSF158442">
    <property type="entry name" value="DsbB-like"/>
    <property type="match status" value="1"/>
</dbReference>
<evidence type="ECO:0000256" key="12">
    <source>
        <dbReference type="ARBA" id="ARBA00023186"/>
    </source>
</evidence>
<keyword evidence="12 14" id="KW-0143">Chaperone</keyword>
<comment type="function">
    <text evidence="14">Required for disulfide bond formation in some periplasmic proteins. Acts by oxidizing the DsbA protein.</text>
</comment>
<comment type="caution">
    <text evidence="16">The sequence shown here is derived from an EMBL/GenBank/DDBJ whole genome shotgun (WGS) entry which is preliminary data.</text>
</comment>
<comment type="subcellular location">
    <subcellularLocation>
        <location evidence="1">Cell inner membrane</location>
        <topology evidence="1">Multi-pass membrane protein</topology>
    </subcellularLocation>
    <subcellularLocation>
        <location evidence="14">Cell membrane</location>
        <topology evidence="14">Multi-pass membrane protein</topology>
    </subcellularLocation>
</comment>
<keyword evidence="5" id="KW-0997">Cell inner membrane</keyword>
<keyword evidence="13 14" id="KW-0676">Redox-active center</keyword>
<feature type="topological domain" description="Periplasmic" evidence="14">
    <location>
        <begin position="28"/>
        <end position="45"/>
    </location>
</feature>
<dbReference type="GO" id="GO:0006457">
    <property type="term" value="P:protein folding"/>
    <property type="evidence" value="ECO:0007669"/>
    <property type="project" value="InterPro"/>
</dbReference>
<evidence type="ECO:0000256" key="2">
    <source>
        <dbReference type="ARBA" id="ARBA00008823"/>
    </source>
</evidence>
<dbReference type="InterPro" id="IPR022920">
    <property type="entry name" value="Disulphide_bond_form_DsbB"/>
</dbReference>
<proteinExistence type="inferred from homology"/>
<dbReference type="PANTHER" id="PTHR36570">
    <property type="entry name" value="DISULFIDE BOND FORMATION PROTEIN B"/>
    <property type="match status" value="1"/>
</dbReference>
<keyword evidence="17" id="KW-1185">Reference proteome</keyword>
<keyword evidence="8 14" id="KW-1133">Transmembrane helix</keyword>
<protein>
    <recommendedName>
        <fullName evidence="14">Disulfide bond formation protein B</fullName>
    </recommendedName>
    <alternativeName>
        <fullName evidence="14">Disulfide oxidoreductase</fullName>
    </alternativeName>
</protein>
<dbReference type="AlphaFoldDB" id="A0A840BSS9"/>
<dbReference type="PANTHER" id="PTHR36570:SF3">
    <property type="entry name" value="DISULFIDE BOND FORMATION PROTEIN B"/>
    <property type="match status" value="1"/>
</dbReference>
<keyword evidence="11 14" id="KW-1015">Disulfide bond</keyword>
<accession>A0A840BSS9</accession>
<keyword evidence="6 14" id="KW-0812">Transmembrane</keyword>
<dbReference type="RefSeq" id="WP_183637833.1">
    <property type="nucleotide sequence ID" value="NZ_BAABLE010000008.1"/>
</dbReference>
<dbReference type="EMBL" id="JACIET010000003">
    <property type="protein sequence ID" value="MBB4014732.1"/>
    <property type="molecule type" value="Genomic_DNA"/>
</dbReference>
<evidence type="ECO:0000256" key="6">
    <source>
        <dbReference type="ARBA" id="ARBA00022692"/>
    </source>
</evidence>
<evidence type="ECO:0000256" key="4">
    <source>
        <dbReference type="ARBA" id="ARBA00022475"/>
    </source>
</evidence>
<evidence type="ECO:0000256" key="3">
    <source>
        <dbReference type="ARBA" id="ARBA00022448"/>
    </source>
</evidence>
<dbReference type="GO" id="GO:0005886">
    <property type="term" value="C:plasma membrane"/>
    <property type="evidence" value="ECO:0007669"/>
    <property type="project" value="UniProtKB-SubCell"/>
</dbReference>
<feature type="topological domain" description="Cytoplasmic" evidence="14">
    <location>
        <begin position="63"/>
        <end position="68"/>
    </location>
</feature>
<evidence type="ECO:0000256" key="11">
    <source>
        <dbReference type="ARBA" id="ARBA00023157"/>
    </source>
</evidence>
<feature type="transmembrane region" description="Helical" evidence="15">
    <location>
        <begin position="140"/>
        <end position="160"/>
    </location>
</feature>
<comment type="similarity">
    <text evidence="2 14">Belongs to the DsbB family.</text>
</comment>